<name>A0AA36JQC6_9DINO</name>
<dbReference type="Gene3D" id="1.10.510.10">
    <property type="entry name" value="Transferase(Phosphotransferase) domain 1"/>
    <property type="match status" value="1"/>
</dbReference>
<dbReference type="EMBL" id="CAUJNA010003760">
    <property type="protein sequence ID" value="CAJ1409261.1"/>
    <property type="molecule type" value="Genomic_DNA"/>
</dbReference>
<dbReference type="SUPFAM" id="SSF56112">
    <property type="entry name" value="Protein kinase-like (PK-like)"/>
    <property type="match status" value="1"/>
</dbReference>
<dbReference type="GO" id="GO:0005829">
    <property type="term" value="C:cytosol"/>
    <property type="evidence" value="ECO:0007669"/>
    <property type="project" value="TreeGrafter"/>
</dbReference>
<dbReference type="PANTHER" id="PTHR11635">
    <property type="entry name" value="CAMP-DEPENDENT PROTEIN KINASE REGULATORY CHAIN"/>
    <property type="match status" value="1"/>
</dbReference>
<dbReference type="AlphaFoldDB" id="A0AA36JQC6"/>
<dbReference type="GO" id="GO:0005524">
    <property type="term" value="F:ATP binding"/>
    <property type="evidence" value="ECO:0007669"/>
    <property type="project" value="InterPro"/>
</dbReference>
<reference evidence="3" key="1">
    <citation type="submission" date="2023-08" db="EMBL/GenBank/DDBJ databases">
        <authorList>
            <person name="Chen Y."/>
            <person name="Shah S."/>
            <person name="Dougan E. K."/>
            <person name="Thang M."/>
            <person name="Chan C."/>
        </authorList>
    </citation>
    <scope>NUCLEOTIDE SEQUENCE</scope>
</reference>
<dbReference type="Pfam" id="PF00027">
    <property type="entry name" value="cNMP_binding"/>
    <property type="match status" value="1"/>
</dbReference>
<comment type="caution">
    <text evidence="3">The sequence shown here is derived from an EMBL/GenBank/DDBJ whole genome shotgun (WGS) entry which is preliminary data.</text>
</comment>
<dbReference type="InterPro" id="IPR018490">
    <property type="entry name" value="cNMP-bd_dom_sf"/>
</dbReference>
<evidence type="ECO:0000313" key="3">
    <source>
        <dbReference type="EMBL" id="CAJ1409261.1"/>
    </source>
</evidence>
<dbReference type="Proteomes" id="UP001178507">
    <property type="component" value="Unassembled WGS sequence"/>
</dbReference>
<dbReference type="InterPro" id="IPR011009">
    <property type="entry name" value="Kinase-like_dom_sf"/>
</dbReference>
<dbReference type="SMART" id="SM00220">
    <property type="entry name" value="S_TKc"/>
    <property type="match status" value="1"/>
</dbReference>
<dbReference type="PROSITE" id="PS50042">
    <property type="entry name" value="CNMP_BINDING_3"/>
    <property type="match status" value="1"/>
</dbReference>
<evidence type="ECO:0000259" key="2">
    <source>
        <dbReference type="PROSITE" id="PS50042"/>
    </source>
</evidence>
<keyword evidence="4" id="KW-1185">Reference proteome</keyword>
<gene>
    <name evidence="3" type="ORF">EVOR1521_LOCUS30418</name>
</gene>
<accession>A0AA36JQC6</accession>
<dbReference type="InterPro" id="IPR014710">
    <property type="entry name" value="RmlC-like_jellyroll"/>
</dbReference>
<dbReference type="GO" id="GO:0005952">
    <property type="term" value="C:cAMP-dependent protein kinase complex"/>
    <property type="evidence" value="ECO:0007669"/>
    <property type="project" value="InterPro"/>
</dbReference>
<dbReference type="InterPro" id="IPR050503">
    <property type="entry name" value="cAMP-dep_PK_reg_su-like"/>
</dbReference>
<sequence length="1064" mass="117696">MCALCLPRATASRASLSAPLRRARQESRRVGSREVLSFRLSAAILAKAASGRRRSVSRVPRHFFGREASKEEDEEQPAVPAHCVRLVNNTETQLDVLAFPKDAMAFSFGGQVTKIPPLSHLDVTAKSRTCRLAIRRRDSAQMVVLPRGATLTLQQRQEEDSDSYHEAVLGDIAATFDAGTSWEILPGPLFWRLSRNVQDVEFQVAALLHAANARLSFKVVRELGSDWRSRPTARIRVVGAGFLGSNFLHKGTMYIAKITAPSAVEEITAAHRRISGTFGPPEQVLRFEGYVKTDTGAHILLFEDFGESLATIMSSNSETLTVRDKDQCAQDLMAALTALHSSGVYHLALSPESVRLRRDGMGTMRLKLADLGTAERASEPLPSSKPTLLGWQSYMAPEVRSRKGMQKLLARMASEPKKKAPKVPDSKLLGSVKNLEILPSLRKHRSKPPGGVKTGMDSQTQMKLLAEFPIFAELSPADLVQLAREFQGPFYVPAGATLFRANDMGDFLYFILAGEVVARRGKKELRRYTRGGFVGETALLGKRPTRRIFSAAAARGGGGCAVLRMHHTSFRKDFRSRGPVTGIVGPARWRFLEQPALGPDPEAVDSFSAGALWCQLAAGSKVISLSRIKRASTVEDLLAAVATRELGGFYFLLQEWRQVALIELMVRRASAYEALVCMEEQDKIVTEPAEDVEPPQGFLGSVGRTVTDIQKTALSAFELTQDAMAASVAVKMSNSARATVLNQWKKLTNVVTERYGQAVGEVFGTIYGNLFAKDLLWMFRNPTRAQRFPVLLVREAENGSLLARWQIGASMVFESELCARTLPRVLPSVKPAMQAGFQIGSAVGRNRAINFKRLWVDAFLGSFFKQLWTLLRLKVARVKGNRVKWDKLGNVLKESVIQGQTARNLVLTKFGRLPTKYDQNDPQVLQLLPSKWVPEIGLPLASGIGRGFMTKWWKGFRAGLRRKYVRPRFETWDLEDVPPAILDFARQQGAEQAALVASSVGDTMARDWGYWSGSFLGVVSGLMLCMIGRSTDLKDDTGMVADGYLESDRELLALQEYMQDSRDK</sequence>
<evidence type="ECO:0000259" key="1">
    <source>
        <dbReference type="PROSITE" id="PS50011"/>
    </source>
</evidence>
<dbReference type="Gene3D" id="2.60.120.10">
    <property type="entry name" value="Jelly Rolls"/>
    <property type="match status" value="1"/>
</dbReference>
<dbReference type="Pfam" id="PF00069">
    <property type="entry name" value="Pkinase"/>
    <property type="match status" value="1"/>
</dbReference>
<dbReference type="GO" id="GO:0004672">
    <property type="term" value="F:protein kinase activity"/>
    <property type="evidence" value="ECO:0007669"/>
    <property type="project" value="InterPro"/>
</dbReference>
<dbReference type="PANTHER" id="PTHR11635:SF152">
    <property type="entry name" value="CAMP-DEPENDENT PROTEIN KINASE TYPE I REGULATORY SUBUNIT-RELATED"/>
    <property type="match status" value="1"/>
</dbReference>
<dbReference type="PROSITE" id="PS50011">
    <property type="entry name" value="PROTEIN_KINASE_DOM"/>
    <property type="match status" value="1"/>
</dbReference>
<evidence type="ECO:0008006" key="5">
    <source>
        <dbReference type="Google" id="ProtNLM"/>
    </source>
</evidence>
<feature type="domain" description="Protein kinase" evidence="1">
    <location>
        <begin position="232"/>
        <end position="534"/>
    </location>
</feature>
<dbReference type="InterPro" id="IPR000595">
    <property type="entry name" value="cNMP-bd_dom"/>
</dbReference>
<dbReference type="SMART" id="SM00100">
    <property type="entry name" value="cNMP"/>
    <property type="match status" value="1"/>
</dbReference>
<organism evidence="3 4">
    <name type="scientific">Effrenium voratum</name>
    <dbReference type="NCBI Taxonomy" id="2562239"/>
    <lineage>
        <taxon>Eukaryota</taxon>
        <taxon>Sar</taxon>
        <taxon>Alveolata</taxon>
        <taxon>Dinophyceae</taxon>
        <taxon>Suessiales</taxon>
        <taxon>Symbiodiniaceae</taxon>
        <taxon>Effrenium</taxon>
    </lineage>
</organism>
<dbReference type="SUPFAM" id="SSF51206">
    <property type="entry name" value="cAMP-binding domain-like"/>
    <property type="match status" value="1"/>
</dbReference>
<feature type="domain" description="Cyclic nucleotide-binding" evidence="2">
    <location>
        <begin position="470"/>
        <end position="572"/>
    </location>
</feature>
<dbReference type="InterPro" id="IPR000719">
    <property type="entry name" value="Prot_kinase_dom"/>
</dbReference>
<dbReference type="CDD" id="cd00038">
    <property type="entry name" value="CAP_ED"/>
    <property type="match status" value="1"/>
</dbReference>
<proteinExistence type="predicted"/>
<protein>
    <recommendedName>
        <fullName evidence="5">cGMP-dependent protein kinase</fullName>
    </recommendedName>
</protein>
<evidence type="ECO:0000313" key="4">
    <source>
        <dbReference type="Proteomes" id="UP001178507"/>
    </source>
</evidence>